<keyword evidence="3 5" id="KW-0067">ATP-binding</keyword>
<dbReference type="Gene3D" id="3.40.50.300">
    <property type="entry name" value="P-loop containing nucleotide triphosphate hydrolases"/>
    <property type="match status" value="1"/>
</dbReference>
<protein>
    <submittedName>
        <fullName evidence="5">ABC transporter ATP-binding protein (ABC.LPT.A, lolD)</fullName>
    </submittedName>
</protein>
<dbReference type="Pfam" id="PF00005">
    <property type="entry name" value="ABC_tran"/>
    <property type="match status" value="1"/>
</dbReference>
<dbReference type="InterPro" id="IPR003593">
    <property type="entry name" value="AAA+_ATPase"/>
</dbReference>
<dbReference type="InterPro" id="IPR015854">
    <property type="entry name" value="ABC_transpr_LolD-like"/>
</dbReference>
<keyword evidence="1" id="KW-0813">Transport</keyword>
<dbReference type="PROSITE" id="PS00211">
    <property type="entry name" value="ABC_TRANSPORTER_1"/>
    <property type="match status" value="1"/>
</dbReference>
<dbReference type="SMART" id="SM00382">
    <property type="entry name" value="AAA"/>
    <property type="match status" value="1"/>
</dbReference>
<dbReference type="InterPro" id="IPR017871">
    <property type="entry name" value="ABC_transporter-like_CS"/>
</dbReference>
<accession>A0A075G4J8</accession>
<evidence type="ECO:0000256" key="2">
    <source>
        <dbReference type="ARBA" id="ARBA00022741"/>
    </source>
</evidence>
<evidence type="ECO:0000313" key="5">
    <source>
        <dbReference type="EMBL" id="AIE96746.1"/>
    </source>
</evidence>
<dbReference type="GO" id="GO:0098796">
    <property type="term" value="C:membrane protein complex"/>
    <property type="evidence" value="ECO:0007669"/>
    <property type="project" value="UniProtKB-ARBA"/>
</dbReference>
<reference evidence="5" key="1">
    <citation type="journal article" date="2014" name="Genome Biol. Evol.">
        <title>Pangenome evidence for extensive interdomain horizontal transfer affecting lineage core and shell genes in uncultured planktonic thaumarchaeota and euryarchaeota.</title>
        <authorList>
            <person name="Deschamps P."/>
            <person name="Zivanovic Y."/>
            <person name="Moreira D."/>
            <person name="Rodriguez-Valera F."/>
            <person name="Lopez-Garcia P."/>
        </authorList>
    </citation>
    <scope>NUCLEOTIDE SEQUENCE</scope>
</reference>
<organism evidence="5">
    <name type="scientific">uncultured marine group II/III euryarchaeote AD1000_87_G01</name>
    <dbReference type="NCBI Taxonomy" id="1457818"/>
    <lineage>
        <taxon>Archaea</taxon>
        <taxon>Methanobacteriati</taxon>
        <taxon>Methanobacteriota</taxon>
        <taxon>environmental samples</taxon>
    </lineage>
</organism>
<dbReference type="GO" id="GO:0022857">
    <property type="term" value="F:transmembrane transporter activity"/>
    <property type="evidence" value="ECO:0007669"/>
    <property type="project" value="TreeGrafter"/>
</dbReference>
<evidence type="ECO:0000256" key="1">
    <source>
        <dbReference type="ARBA" id="ARBA00022448"/>
    </source>
</evidence>
<dbReference type="PANTHER" id="PTHR24220">
    <property type="entry name" value="IMPORT ATP-BINDING PROTEIN"/>
    <property type="match status" value="1"/>
</dbReference>
<dbReference type="CDD" id="cd03255">
    <property type="entry name" value="ABC_MJ0796_LolCDE_FtsE"/>
    <property type="match status" value="1"/>
</dbReference>
<dbReference type="SUPFAM" id="SSF52540">
    <property type="entry name" value="P-loop containing nucleoside triphosphate hydrolases"/>
    <property type="match status" value="1"/>
</dbReference>
<dbReference type="InterPro" id="IPR027417">
    <property type="entry name" value="P-loop_NTPase"/>
</dbReference>
<dbReference type="GO" id="GO:0005524">
    <property type="term" value="F:ATP binding"/>
    <property type="evidence" value="ECO:0007669"/>
    <property type="project" value="UniProtKB-KW"/>
</dbReference>
<keyword evidence="2" id="KW-0547">Nucleotide-binding</keyword>
<dbReference type="FunFam" id="3.40.50.300:FF:000032">
    <property type="entry name" value="Export ABC transporter ATP-binding protein"/>
    <property type="match status" value="1"/>
</dbReference>
<feature type="domain" description="ABC transporter" evidence="4">
    <location>
        <begin position="10"/>
        <end position="241"/>
    </location>
</feature>
<dbReference type="PROSITE" id="PS50893">
    <property type="entry name" value="ABC_TRANSPORTER_2"/>
    <property type="match status" value="1"/>
</dbReference>
<gene>
    <name evidence="5" type="primary">ABC.LPT.A</name>
    <name evidence="5" type="synonym">lolD</name>
</gene>
<name>A0A075G4J8_9EURY</name>
<dbReference type="GO" id="GO:0016887">
    <property type="term" value="F:ATP hydrolysis activity"/>
    <property type="evidence" value="ECO:0007669"/>
    <property type="project" value="InterPro"/>
</dbReference>
<proteinExistence type="predicted"/>
<dbReference type="AlphaFoldDB" id="A0A075G4J8"/>
<sequence length="244" mass="26362">MLTSARRAVLRVTDLHKGFGSGRRRLEVLKGIDLKIQPGELVAMMGPSGCGKSTLLNIIGGLLEADSGLISLGEFNYGTKSPSRVVNVRRRGIGWIFQDFHLIDRLNALDNVIFALELSGVPTAQAEEQAREALYKVGLSDRMEFIPDQLSGGQRQRVAIARAIAGSRPLLLADEPTGNLDVNSGQEIIDLFKQLCEEDGMSVLMVTHDPTLASMADRMLLLKDGVTAASDIRSAWGMGSQSAT</sequence>
<evidence type="ECO:0000259" key="4">
    <source>
        <dbReference type="PROSITE" id="PS50893"/>
    </source>
</evidence>
<dbReference type="GO" id="GO:0005886">
    <property type="term" value="C:plasma membrane"/>
    <property type="evidence" value="ECO:0007669"/>
    <property type="project" value="TreeGrafter"/>
</dbReference>
<dbReference type="EMBL" id="KF900488">
    <property type="protein sequence ID" value="AIE96746.1"/>
    <property type="molecule type" value="Genomic_DNA"/>
</dbReference>
<dbReference type="InterPro" id="IPR017911">
    <property type="entry name" value="MacB-like_ATP-bd"/>
</dbReference>
<dbReference type="InterPro" id="IPR003439">
    <property type="entry name" value="ABC_transporter-like_ATP-bd"/>
</dbReference>
<dbReference type="PANTHER" id="PTHR24220:SF659">
    <property type="entry name" value="TRANSPORTER, PUTATIVE-RELATED"/>
    <property type="match status" value="1"/>
</dbReference>
<evidence type="ECO:0000256" key="3">
    <source>
        <dbReference type="ARBA" id="ARBA00022840"/>
    </source>
</evidence>